<sequence>MNPRISTAAYLPRSMPSAFIPKSTLADVDEFLDSNNTYETDFPTWGPTPRPSPISDHNMFESIKLSPFPTYPTLDVVEQCSNGQSLNFLSSIDKLDCFVNHFGGKSTPTPQRPHSCFNLALSIISMFQLSPQTCGIASIYLNKYKTIPSESVEHKTSINKAIIGAITLIISCSCSLDEQLISILFLILFQVLASYTSATKEGDHILIENHNLIQSDNHSACHLGQGAESSARAQLILSELHHVVEVVDMLSTRFKEIKEYVDNTSNSEFDNIRKRSCHISLNIVAQLEVDLRRSLREVINEVLEMLLRF</sequence>
<keyword evidence="5" id="KW-0539">Nucleus</keyword>
<dbReference type="Pfam" id="PF08493">
    <property type="entry name" value="AflR"/>
    <property type="match status" value="1"/>
</dbReference>
<feature type="non-terminal residue" evidence="7">
    <location>
        <position position="309"/>
    </location>
</feature>
<keyword evidence="1" id="KW-0479">Metal-binding</keyword>
<evidence type="ECO:0000313" key="8">
    <source>
        <dbReference type="Proteomes" id="UP000258309"/>
    </source>
</evidence>
<evidence type="ECO:0000313" key="7">
    <source>
        <dbReference type="EMBL" id="RFU26250.1"/>
    </source>
</evidence>
<dbReference type="Proteomes" id="UP000258309">
    <property type="component" value="Unassembled WGS sequence"/>
</dbReference>
<evidence type="ECO:0000256" key="3">
    <source>
        <dbReference type="ARBA" id="ARBA00023125"/>
    </source>
</evidence>
<dbReference type="GO" id="GO:0005634">
    <property type="term" value="C:nucleus"/>
    <property type="evidence" value="ECO:0007669"/>
    <property type="project" value="InterPro"/>
</dbReference>
<evidence type="ECO:0000256" key="4">
    <source>
        <dbReference type="ARBA" id="ARBA00023163"/>
    </source>
</evidence>
<evidence type="ECO:0000256" key="2">
    <source>
        <dbReference type="ARBA" id="ARBA00023015"/>
    </source>
</evidence>
<dbReference type="GO" id="GO:0003677">
    <property type="term" value="F:DNA binding"/>
    <property type="evidence" value="ECO:0007669"/>
    <property type="project" value="UniProtKB-KW"/>
</dbReference>
<dbReference type="GO" id="GO:0045122">
    <property type="term" value="P:aflatoxin biosynthetic process"/>
    <property type="evidence" value="ECO:0007669"/>
    <property type="project" value="InterPro"/>
</dbReference>
<evidence type="ECO:0000256" key="5">
    <source>
        <dbReference type="ARBA" id="ARBA00023242"/>
    </source>
</evidence>
<protein>
    <recommendedName>
        <fullName evidence="6">Aflatoxin regulatory protein domain-containing protein</fullName>
    </recommendedName>
</protein>
<gene>
    <name evidence="7" type="ORF">B7463_g10087</name>
</gene>
<reference evidence="7 8" key="1">
    <citation type="submission" date="2018-05" db="EMBL/GenBank/DDBJ databases">
        <title>Draft genome sequence of Scytalidium lignicola DSM 105466, a ubiquitous saprotrophic fungus.</title>
        <authorList>
            <person name="Buettner E."/>
            <person name="Gebauer A.M."/>
            <person name="Hofrichter M."/>
            <person name="Liers C."/>
            <person name="Kellner H."/>
        </authorList>
    </citation>
    <scope>NUCLEOTIDE SEQUENCE [LARGE SCALE GENOMIC DNA]</scope>
    <source>
        <strain evidence="7 8">DSM 105466</strain>
    </source>
</reference>
<dbReference type="OrthoDB" id="2740448at2759"/>
<dbReference type="GO" id="GO:0046872">
    <property type="term" value="F:metal ion binding"/>
    <property type="evidence" value="ECO:0007669"/>
    <property type="project" value="UniProtKB-KW"/>
</dbReference>
<keyword evidence="3" id="KW-0238">DNA-binding</keyword>
<dbReference type="InterPro" id="IPR013700">
    <property type="entry name" value="AflR"/>
</dbReference>
<dbReference type="EMBL" id="NCSJ02000274">
    <property type="protein sequence ID" value="RFU26250.1"/>
    <property type="molecule type" value="Genomic_DNA"/>
</dbReference>
<proteinExistence type="predicted"/>
<keyword evidence="8" id="KW-1185">Reference proteome</keyword>
<evidence type="ECO:0000256" key="1">
    <source>
        <dbReference type="ARBA" id="ARBA00022723"/>
    </source>
</evidence>
<keyword evidence="4" id="KW-0804">Transcription</keyword>
<dbReference type="GO" id="GO:0006355">
    <property type="term" value="P:regulation of DNA-templated transcription"/>
    <property type="evidence" value="ECO:0007669"/>
    <property type="project" value="InterPro"/>
</dbReference>
<evidence type="ECO:0000259" key="6">
    <source>
        <dbReference type="Pfam" id="PF08493"/>
    </source>
</evidence>
<name>A0A3E2GYM6_SCYLI</name>
<organism evidence="7 8">
    <name type="scientific">Scytalidium lignicola</name>
    <name type="common">Hyphomycete</name>
    <dbReference type="NCBI Taxonomy" id="5539"/>
    <lineage>
        <taxon>Eukaryota</taxon>
        <taxon>Fungi</taxon>
        <taxon>Dikarya</taxon>
        <taxon>Ascomycota</taxon>
        <taxon>Pezizomycotina</taxon>
        <taxon>Leotiomycetes</taxon>
        <taxon>Leotiomycetes incertae sedis</taxon>
        <taxon>Scytalidium</taxon>
    </lineage>
</organism>
<feature type="non-terminal residue" evidence="7">
    <location>
        <position position="1"/>
    </location>
</feature>
<comment type="caution">
    <text evidence="7">The sequence shown here is derived from an EMBL/GenBank/DDBJ whole genome shotgun (WGS) entry which is preliminary data.</text>
</comment>
<feature type="domain" description="Aflatoxin regulatory protein" evidence="6">
    <location>
        <begin position="113"/>
        <end position="203"/>
    </location>
</feature>
<dbReference type="AlphaFoldDB" id="A0A3E2GYM6"/>
<keyword evidence="2" id="KW-0805">Transcription regulation</keyword>
<accession>A0A3E2GYM6</accession>